<dbReference type="CDD" id="cd09278">
    <property type="entry name" value="RNase_HI_prokaryote_like"/>
    <property type="match status" value="1"/>
</dbReference>
<dbReference type="Gene3D" id="3.30.420.10">
    <property type="entry name" value="Ribonuclease H-like superfamily/Ribonuclease H"/>
    <property type="match status" value="1"/>
</dbReference>
<dbReference type="EC" id="3.1.26.4" evidence="5"/>
<evidence type="ECO:0000256" key="4">
    <source>
        <dbReference type="ARBA" id="ARBA00011245"/>
    </source>
</evidence>
<protein>
    <recommendedName>
        <fullName evidence="5">ribonuclease H</fullName>
        <ecNumber evidence="5">3.1.26.4</ecNumber>
    </recommendedName>
</protein>
<comment type="catalytic activity">
    <reaction evidence="1">
        <text>Endonucleolytic cleavage to 5'-phosphomonoester.</text>
        <dbReference type="EC" id="3.1.26.4"/>
    </reaction>
</comment>
<dbReference type="GO" id="GO:0046872">
    <property type="term" value="F:metal ion binding"/>
    <property type="evidence" value="ECO:0007669"/>
    <property type="project" value="UniProtKB-KW"/>
</dbReference>
<dbReference type="InterPro" id="IPR050092">
    <property type="entry name" value="RNase_H"/>
</dbReference>
<dbReference type="GO" id="GO:0003676">
    <property type="term" value="F:nucleic acid binding"/>
    <property type="evidence" value="ECO:0007669"/>
    <property type="project" value="InterPro"/>
</dbReference>
<dbReference type="Proteomes" id="UP001321804">
    <property type="component" value="Chromosome"/>
</dbReference>
<dbReference type="RefSeq" id="WP_317698469.1">
    <property type="nucleotide sequence ID" value="NZ_AP026801.1"/>
</dbReference>
<evidence type="ECO:0000256" key="9">
    <source>
        <dbReference type="ARBA" id="ARBA00022801"/>
    </source>
</evidence>
<dbReference type="InterPro" id="IPR022892">
    <property type="entry name" value="RNaseHI"/>
</dbReference>
<name>A0AAU9CRF7_9LACO</name>
<evidence type="ECO:0000256" key="10">
    <source>
        <dbReference type="ARBA" id="ARBA00022842"/>
    </source>
</evidence>
<evidence type="ECO:0000256" key="6">
    <source>
        <dbReference type="ARBA" id="ARBA00022722"/>
    </source>
</evidence>
<dbReference type="PROSITE" id="PS50879">
    <property type="entry name" value="RNASE_H_1"/>
    <property type="match status" value="1"/>
</dbReference>
<dbReference type="SUPFAM" id="SSF53098">
    <property type="entry name" value="Ribonuclease H-like"/>
    <property type="match status" value="1"/>
</dbReference>
<keyword evidence="6" id="KW-0540">Nuclease</keyword>
<evidence type="ECO:0000313" key="12">
    <source>
        <dbReference type="EMBL" id="BDR56512.1"/>
    </source>
</evidence>
<keyword evidence="13" id="KW-1185">Reference proteome</keyword>
<evidence type="ECO:0000256" key="5">
    <source>
        <dbReference type="ARBA" id="ARBA00012180"/>
    </source>
</evidence>
<evidence type="ECO:0000256" key="7">
    <source>
        <dbReference type="ARBA" id="ARBA00022723"/>
    </source>
</evidence>
<organism evidence="12 13">
    <name type="scientific">Xylocopilactobacillus apis</name>
    <dbReference type="NCBI Taxonomy" id="2932183"/>
    <lineage>
        <taxon>Bacteria</taxon>
        <taxon>Bacillati</taxon>
        <taxon>Bacillota</taxon>
        <taxon>Bacilli</taxon>
        <taxon>Lactobacillales</taxon>
        <taxon>Lactobacillaceae</taxon>
        <taxon>Xylocopilactobacillus</taxon>
    </lineage>
</organism>
<dbReference type="KEGG" id="xak:KIMC2_10740"/>
<comment type="subunit">
    <text evidence="4">Monomer.</text>
</comment>
<keyword evidence="10" id="KW-0460">Magnesium</keyword>
<dbReference type="InterPro" id="IPR002156">
    <property type="entry name" value="RNaseH_domain"/>
</dbReference>
<comment type="cofactor">
    <cofactor evidence="2">
        <name>Mg(2+)</name>
        <dbReference type="ChEBI" id="CHEBI:18420"/>
    </cofactor>
</comment>
<sequence>MPKITIFTDGGTRNTGNFKGGKVRSTDLAAWAYLITYDGKKFYASDGVFGATNNQMELTGLLKALQKLKSSKGNMFPITVYSDSKYIVDAINQHWLDNWAKRNWRKSGGGPVLNDDLWREIYQLLKFFKQIEFVWVKGHATSSGNNFVDRVLNETMDKMKSAN</sequence>
<keyword evidence="9" id="KW-0378">Hydrolase</keyword>
<keyword evidence="8" id="KW-0255">Endonuclease</keyword>
<proteinExistence type="inferred from homology"/>
<dbReference type="InterPro" id="IPR012337">
    <property type="entry name" value="RNaseH-like_sf"/>
</dbReference>
<accession>A0AAU9CRF7</accession>
<dbReference type="Pfam" id="PF00075">
    <property type="entry name" value="RNase_H"/>
    <property type="match status" value="1"/>
</dbReference>
<dbReference type="PANTHER" id="PTHR10642">
    <property type="entry name" value="RIBONUCLEASE H1"/>
    <property type="match status" value="1"/>
</dbReference>
<evidence type="ECO:0000256" key="1">
    <source>
        <dbReference type="ARBA" id="ARBA00000077"/>
    </source>
</evidence>
<evidence type="ECO:0000313" key="13">
    <source>
        <dbReference type="Proteomes" id="UP001321804"/>
    </source>
</evidence>
<feature type="domain" description="RNase H type-1" evidence="11">
    <location>
        <begin position="1"/>
        <end position="157"/>
    </location>
</feature>
<evidence type="ECO:0000256" key="3">
    <source>
        <dbReference type="ARBA" id="ARBA00005300"/>
    </source>
</evidence>
<dbReference type="EMBL" id="AP026801">
    <property type="protein sequence ID" value="BDR56512.1"/>
    <property type="molecule type" value="Genomic_DNA"/>
</dbReference>
<dbReference type="GO" id="GO:0043137">
    <property type="term" value="P:DNA replication, removal of RNA primer"/>
    <property type="evidence" value="ECO:0007669"/>
    <property type="project" value="TreeGrafter"/>
</dbReference>
<dbReference type="GO" id="GO:0004523">
    <property type="term" value="F:RNA-DNA hybrid ribonuclease activity"/>
    <property type="evidence" value="ECO:0007669"/>
    <property type="project" value="UniProtKB-EC"/>
</dbReference>
<evidence type="ECO:0000256" key="8">
    <source>
        <dbReference type="ARBA" id="ARBA00022759"/>
    </source>
</evidence>
<keyword evidence="7" id="KW-0479">Metal-binding</keyword>
<evidence type="ECO:0000256" key="2">
    <source>
        <dbReference type="ARBA" id="ARBA00001946"/>
    </source>
</evidence>
<dbReference type="PANTHER" id="PTHR10642:SF26">
    <property type="entry name" value="RIBONUCLEASE H1"/>
    <property type="match status" value="1"/>
</dbReference>
<evidence type="ECO:0000259" key="11">
    <source>
        <dbReference type="PROSITE" id="PS50879"/>
    </source>
</evidence>
<dbReference type="AlphaFoldDB" id="A0AAU9CRF7"/>
<comment type="similarity">
    <text evidence="3">Belongs to the RNase H family.</text>
</comment>
<dbReference type="InterPro" id="IPR036397">
    <property type="entry name" value="RNaseH_sf"/>
</dbReference>
<reference evidence="12 13" key="1">
    <citation type="journal article" date="2023" name="Microbiol. Spectr.">
        <title>Symbiosis of Carpenter Bees with Uncharacterized Lactic Acid Bacteria Showing NAD Auxotrophy.</title>
        <authorList>
            <person name="Kawasaki S."/>
            <person name="Ozawa K."/>
            <person name="Mori T."/>
            <person name="Yamamoto A."/>
            <person name="Ito M."/>
            <person name="Ohkuma M."/>
            <person name="Sakamoto M."/>
            <person name="Matsutani M."/>
        </authorList>
    </citation>
    <scope>NUCLEOTIDE SEQUENCE [LARGE SCALE GENOMIC DNA]</scope>
    <source>
        <strain evidence="12 13">KimC2</strain>
    </source>
</reference>
<gene>
    <name evidence="12" type="ORF">KIMC2_10740</name>
</gene>